<dbReference type="Proteomes" id="UP000559809">
    <property type="component" value="Unassembled WGS sequence"/>
</dbReference>
<dbReference type="PRINTS" id="PR00081">
    <property type="entry name" value="GDHRDH"/>
</dbReference>
<dbReference type="PANTHER" id="PTHR42760">
    <property type="entry name" value="SHORT-CHAIN DEHYDROGENASES/REDUCTASES FAMILY MEMBER"/>
    <property type="match status" value="1"/>
</dbReference>
<name>A0A853G7R5_9BURK</name>
<dbReference type="PANTHER" id="PTHR42760:SF135">
    <property type="entry name" value="BLL7886 PROTEIN"/>
    <property type="match status" value="1"/>
</dbReference>
<organism evidence="2 3">
    <name type="scientific">Parapusillimonas granuli</name>
    <dbReference type="NCBI Taxonomy" id="380911"/>
    <lineage>
        <taxon>Bacteria</taxon>
        <taxon>Pseudomonadati</taxon>
        <taxon>Pseudomonadota</taxon>
        <taxon>Betaproteobacteria</taxon>
        <taxon>Burkholderiales</taxon>
        <taxon>Alcaligenaceae</taxon>
        <taxon>Parapusillimonas</taxon>
    </lineage>
</organism>
<dbReference type="InterPro" id="IPR036291">
    <property type="entry name" value="NAD(P)-bd_dom_sf"/>
</dbReference>
<dbReference type="FunFam" id="3.40.50.720:FF:000084">
    <property type="entry name" value="Short-chain dehydrogenase reductase"/>
    <property type="match status" value="1"/>
</dbReference>
<dbReference type="GO" id="GO:0030497">
    <property type="term" value="P:fatty acid elongation"/>
    <property type="evidence" value="ECO:0007669"/>
    <property type="project" value="TreeGrafter"/>
</dbReference>
<dbReference type="NCBIfam" id="NF005559">
    <property type="entry name" value="PRK07231.1"/>
    <property type="match status" value="1"/>
</dbReference>
<dbReference type="GO" id="GO:0016616">
    <property type="term" value="F:oxidoreductase activity, acting on the CH-OH group of donors, NAD or NADP as acceptor"/>
    <property type="evidence" value="ECO:0007669"/>
    <property type="project" value="TreeGrafter"/>
</dbReference>
<dbReference type="RefSeq" id="WP_180156895.1">
    <property type="nucleotide sequence ID" value="NZ_JACCEM010000008.1"/>
</dbReference>
<gene>
    <name evidence="2" type="ORF">H0A72_15365</name>
</gene>
<sequence length="259" mass="26832">MIQTDRPLALVTGAGKSIGRSIARALHERGYAVAATDCDLDAVQSLARELAPDGASARAYRLDVRSAADIARVFGAVEAEMGGIDVLINNAGVYPSQPALEMGEDDWDLVMDTNLKGTFFCSQALARALAKRGAPGSIVNIASTSAFSARAGVAHYGASKAGVVMLTKSLAQEFGPLGVRVNAVAPGLVEVREGLVSPAYRDQISTVIPSGRIGTPEDIVGVVAFLLTPEANYINGECIVIDGGFLTGRFVQRAAAGVA</sequence>
<dbReference type="PROSITE" id="PS00061">
    <property type="entry name" value="ADH_SHORT"/>
    <property type="match status" value="1"/>
</dbReference>
<evidence type="ECO:0000313" key="2">
    <source>
        <dbReference type="EMBL" id="NYT50696.1"/>
    </source>
</evidence>
<dbReference type="InterPro" id="IPR002347">
    <property type="entry name" value="SDR_fam"/>
</dbReference>
<dbReference type="Gene3D" id="3.40.50.720">
    <property type="entry name" value="NAD(P)-binding Rossmann-like Domain"/>
    <property type="match status" value="1"/>
</dbReference>
<dbReference type="InterPro" id="IPR020904">
    <property type="entry name" value="Sc_DH/Rdtase_CS"/>
</dbReference>
<evidence type="ECO:0000313" key="3">
    <source>
        <dbReference type="Proteomes" id="UP000559809"/>
    </source>
</evidence>
<accession>A0A853G7R5</accession>
<proteinExistence type="inferred from homology"/>
<dbReference type="Pfam" id="PF13561">
    <property type="entry name" value="adh_short_C2"/>
    <property type="match status" value="1"/>
</dbReference>
<dbReference type="SUPFAM" id="SSF51735">
    <property type="entry name" value="NAD(P)-binding Rossmann-fold domains"/>
    <property type="match status" value="1"/>
</dbReference>
<comment type="caution">
    <text evidence="2">The sequence shown here is derived from an EMBL/GenBank/DDBJ whole genome shotgun (WGS) entry which is preliminary data.</text>
</comment>
<dbReference type="PRINTS" id="PR00080">
    <property type="entry name" value="SDRFAMILY"/>
</dbReference>
<reference evidence="2 3" key="1">
    <citation type="submission" date="2020-07" db="EMBL/GenBank/DDBJ databases">
        <title>Taxonomic revisions and descriptions of new bacterial species based on genomic comparisons in the high-G+C-content subgroup of the family Alcaligenaceae.</title>
        <authorList>
            <person name="Szabo A."/>
            <person name="Felfoldi T."/>
        </authorList>
    </citation>
    <scope>NUCLEOTIDE SEQUENCE [LARGE SCALE GENOMIC DNA]</scope>
    <source>
        <strain evidence="2 3">LMG 24012</strain>
    </source>
</reference>
<dbReference type="AlphaFoldDB" id="A0A853G7R5"/>
<keyword evidence="3" id="KW-1185">Reference proteome</keyword>
<evidence type="ECO:0000256" key="1">
    <source>
        <dbReference type="ARBA" id="ARBA00006484"/>
    </source>
</evidence>
<protein>
    <submittedName>
        <fullName evidence="2">SDR family oxidoreductase</fullName>
    </submittedName>
</protein>
<comment type="similarity">
    <text evidence="1">Belongs to the short-chain dehydrogenases/reductases (SDR) family.</text>
</comment>
<dbReference type="EMBL" id="JACCEM010000008">
    <property type="protein sequence ID" value="NYT50696.1"/>
    <property type="molecule type" value="Genomic_DNA"/>
</dbReference>